<dbReference type="GO" id="GO:0016491">
    <property type="term" value="F:oxidoreductase activity"/>
    <property type="evidence" value="ECO:0007669"/>
    <property type="project" value="InterPro"/>
</dbReference>
<dbReference type="SUPFAM" id="SSF51905">
    <property type="entry name" value="FAD/NAD(P)-binding domain"/>
    <property type="match status" value="1"/>
</dbReference>
<name>A0A8T7M6Y7_9CHLR</name>
<dbReference type="Proteomes" id="UP000521676">
    <property type="component" value="Unassembled WGS sequence"/>
</dbReference>
<comment type="function">
    <text evidence="1">Probable oxidoreductase that may play a role as regulator of mitochondrial function.</text>
</comment>
<dbReference type="GO" id="GO:0005829">
    <property type="term" value="C:cytosol"/>
    <property type="evidence" value="ECO:0007669"/>
    <property type="project" value="TreeGrafter"/>
</dbReference>
<protein>
    <recommendedName>
        <fullName evidence="3">Pyridine nucleotide-disulfide oxidoreductase domain-containing protein 2</fullName>
    </recommendedName>
</protein>
<reference evidence="6" key="2">
    <citation type="journal article" date="2024" name="Nature">
        <title>Anoxygenic phototroph of the Chloroflexota uses a type I reaction centre.</title>
        <authorList>
            <person name="Tsuji J.M."/>
            <person name="Shaw N.A."/>
            <person name="Nagashima S."/>
            <person name="Venkiteswaran J.J."/>
            <person name="Schiff S.L."/>
            <person name="Watanabe T."/>
            <person name="Fukui M."/>
            <person name="Hanada S."/>
            <person name="Tank M."/>
            <person name="Neufeld J.D."/>
        </authorList>
    </citation>
    <scope>NUCLEOTIDE SEQUENCE</scope>
    <source>
        <strain evidence="6">L227-S17</strain>
    </source>
</reference>
<keyword evidence="8" id="KW-1185">Reference proteome</keyword>
<evidence type="ECO:0000256" key="3">
    <source>
        <dbReference type="ARBA" id="ARBA00040298"/>
    </source>
</evidence>
<evidence type="ECO:0000259" key="4">
    <source>
        <dbReference type="Pfam" id="PF01593"/>
    </source>
</evidence>
<reference evidence="5 7" key="1">
    <citation type="submission" date="2020-06" db="EMBL/GenBank/DDBJ databases">
        <title>Anoxygenic phototrophic Chloroflexota member uses a Type I reaction center.</title>
        <authorList>
            <person name="Tsuji J.M."/>
            <person name="Shaw N.A."/>
            <person name="Nagashima S."/>
            <person name="Venkiteswaran J."/>
            <person name="Schiff S.L."/>
            <person name="Hanada S."/>
            <person name="Tank M."/>
            <person name="Neufeld J.D."/>
        </authorList>
    </citation>
    <scope>NUCLEOTIDE SEQUENCE [LARGE SCALE GENOMIC DNA]</scope>
    <source>
        <strain evidence="5">L227-S17</strain>
    </source>
</reference>
<dbReference type="RefSeq" id="WP_341471621.1">
    <property type="nucleotide sequence ID" value="NZ_CP128400.1"/>
</dbReference>
<dbReference type="Pfam" id="PF01593">
    <property type="entry name" value="Amino_oxidase"/>
    <property type="match status" value="1"/>
</dbReference>
<comment type="subunit">
    <text evidence="2">Interacts with COX5B; this interaction may contribute to localize PYROXD2 to the inner face of the inner mitochondrial membrane.</text>
</comment>
<evidence type="ECO:0000313" key="7">
    <source>
        <dbReference type="Proteomes" id="UP000521676"/>
    </source>
</evidence>
<evidence type="ECO:0000313" key="8">
    <source>
        <dbReference type="Proteomes" id="UP001431572"/>
    </source>
</evidence>
<evidence type="ECO:0000256" key="1">
    <source>
        <dbReference type="ARBA" id="ARBA00037217"/>
    </source>
</evidence>
<dbReference type="EMBL" id="CP128400">
    <property type="protein sequence ID" value="WJW69748.1"/>
    <property type="molecule type" value="Genomic_DNA"/>
</dbReference>
<evidence type="ECO:0000256" key="2">
    <source>
        <dbReference type="ARBA" id="ARBA00038825"/>
    </source>
</evidence>
<evidence type="ECO:0000313" key="6">
    <source>
        <dbReference type="EMBL" id="WJW69748.1"/>
    </source>
</evidence>
<dbReference type="PANTHER" id="PTHR10668">
    <property type="entry name" value="PHYTOENE DEHYDROGENASE"/>
    <property type="match status" value="1"/>
</dbReference>
<dbReference type="InterPro" id="IPR036188">
    <property type="entry name" value="FAD/NAD-bd_sf"/>
</dbReference>
<dbReference type="AlphaFoldDB" id="A0A8T7M6Y7"/>
<feature type="domain" description="Amine oxidase" evidence="4">
    <location>
        <begin position="16"/>
        <end position="299"/>
    </location>
</feature>
<dbReference type="InterPro" id="IPR002937">
    <property type="entry name" value="Amino_oxidase"/>
</dbReference>
<proteinExistence type="predicted"/>
<organism evidence="5 7">
    <name type="scientific">Candidatus Chlorohelix allophototropha</name>
    <dbReference type="NCBI Taxonomy" id="3003348"/>
    <lineage>
        <taxon>Bacteria</taxon>
        <taxon>Bacillati</taxon>
        <taxon>Chloroflexota</taxon>
        <taxon>Chloroflexia</taxon>
        <taxon>Candidatus Chloroheliales</taxon>
        <taxon>Candidatus Chloroheliaceae</taxon>
        <taxon>Candidatus Chlorohelix</taxon>
    </lineage>
</organism>
<dbReference type="Proteomes" id="UP001431572">
    <property type="component" value="Chromosome 2"/>
</dbReference>
<sequence length="533" mass="59583">MTNQFDVILVGAGHNGLAAACYLAKAGYKVLALERRNIVGGAVVTESDIFPGFKLDTCSSFHVVIHGTPVVSELELEKFGLEYIDVDPWAFAPFPNGNYIIFYRDVDRTAETIARFSPHDAEAYRKFMRRWMKFNETIMEVFCTPPRISQVAKKIIPREIKHRGEFTRMGINPFMLRDILSPYGKVIERTFESPEVRGALAWLGAQSGPGPKEMASGELMAMQQSLYHMLGVRRPRGGSGMLTQAMARCLEHYGGEVQTCAEVKQLLVEQGIIKGVELDNGERFYAPVVVSNAHVQTTLLDLLPQGTLNSKFQNKVEKIKVSDGFGMTLRCTVNNLPNYNALPSVMVDGKVQAGEQHRGMQLLCPSIEYLQRTYDEAEKGLPPSKPAVIAMTPSVIDDTLAPKGNHAFYIWAQTHPYRLSNGEHWEDIREREAEKCLEVVEEYAPGFRKEVEGIYIKTPVDLERINGLLKGNLMHVDMSLKQMFFWRPFSQLANYRTPIKGLYLTGASTHPGGGVSAASGYNAAQVMLTDLHR</sequence>
<gene>
    <name evidence="5" type="ORF">HXX08_18480</name>
    <name evidence="6" type="ORF">OZ401_003378</name>
</gene>
<dbReference type="EMBL" id="JACATZ010000003">
    <property type="protein sequence ID" value="NWJ47844.1"/>
    <property type="molecule type" value="Genomic_DNA"/>
</dbReference>
<dbReference type="PANTHER" id="PTHR10668:SF103">
    <property type="entry name" value="PYRIDINE NUCLEOTIDE-DISULFIDE OXIDOREDUCTASE DOMAIN-CONTAINING PROTEIN 2"/>
    <property type="match status" value="1"/>
</dbReference>
<dbReference type="Gene3D" id="3.50.50.60">
    <property type="entry name" value="FAD/NAD(P)-binding domain"/>
    <property type="match status" value="2"/>
</dbReference>
<accession>A0A8T7M6Y7</accession>
<evidence type="ECO:0000313" key="5">
    <source>
        <dbReference type="EMBL" id="NWJ47844.1"/>
    </source>
</evidence>